<dbReference type="AlphaFoldDB" id="A0A6A3AJG8"/>
<comment type="similarity">
    <text evidence="1">Belongs to the peptidase C1 family.</text>
</comment>
<dbReference type="InterPro" id="IPR039417">
    <property type="entry name" value="Peptidase_C1A_papain-like"/>
</dbReference>
<dbReference type="InterPro" id="IPR025660">
    <property type="entry name" value="Pept_his_AS"/>
</dbReference>
<dbReference type="Pfam" id="PF00112">
    <property type="entry name" value="Peptidase_C1"/>
    <property type="match status" value="1"/>
</dbReference>
<evidence type="ECO:0000256" key="5">
    <source>
        <dbReference type="ARBA" id="ARBA00023157"/>
    </source>
</evidence>
<dbReference type="Gene3D" id="3.90.70.10">
    <property type="entry name" value="Cysteine proteinases"/>
    <property type="match status" value="1"/>
</dbReference>
<sequence>MDYAFQFIIDNGGIDTEKDYPYLGFDSQCDPAKKNAKVVSIDGYEGVIPNDENALKKAVAHQPVSIAIEAGGRAFHLYESGVFNGECGSALDHGVVVVGYGSNDIGQDYWIVRNSWRSKWGENGYIKMERNVNTNTGKCGIALEASYPVKNEANIIKTYDNESTENIGSA</sequence>
<dbReference type="InterPro" id="IPR013128">
    <property type="entry name" value="Peptidase_C1A"/>
</dbReference>
<feature type="domain" description="Peptidase C1A papain C-terminal" evidence="6">
    <location>
        <begin position="1"/>
        <end position="149"/>
    </location>
</feature>
<evidence type="ECO:0000313" key="8">
    <source>
        <dbReference type="Proteomes" id="UP000436088"/>
    </source>
</evidence>
<dbReference type="PANTHER" id="PTHR12411">
    <property type="entry name" value="CYSTEINE PROTEASE FAMILY C1-RELATED"/>
    <property type="match status" value="1"/>
</dbReference>
<dbReference type="GO" id="GO:0006508">
    <property type="term" value="P:proteolysis"/>
    <property type="evidence" value="ECO:0007669"/>
    <property type="project" value="UniProtKB-KW"/>
</dbReference>
<comment type="caution">
    <text evidence="7">The sequence shown here is derived from an EMBL/GenBank/DDBJ whole genome shotgun (WGS) entry which is preliminary data.</text>
</comment>
<dbReference type="InterPro" id="IPR000668">
    <property type="entry name" value="Peptidase_C1A_C"/>
</dbReference>
<dbReference type="OrthoDB" id="10253408at2759"/>
<evidence type="ECO:0000313" key="7">
    <source>
        <dbReference type="EMBL" id="KAE8703747.1"/>
    </source>
</evidence>
<keyword evidence="3" id="KW-0378">Hydrolase</keyword>
<organism evidence="7 8">
    <name type="scientific">Hibiscus syriacus</name>
    <name type="common">Rose of Sharon</name>
    <dbReference type="NCBI Taxonomy" id="106335"/>
    <lineage>
        <taxon>Eukaryota</taxon>
        <taxon>Viridiplantae</taxon>
        <taxon>Streptophyta</taxon>
        <taxon>Embryophyta</taxon>
        <taxon>Tracheophyta</taxon>
        <taxon>Spermatophyta</taxon>
        <taxon>Magnoliopsida</taxon>
        <taxon>eudicotyledons</taxon>
        <taxon>Gunneridae</taxon>
        <taxon>Pentapetalae</taxon>
        <taxon>rosids</taxon>
        <taxon>malvids</taxon>
        <taxon>Malvales</taxon>
        <taxon>Malvaceae</taxon>
        <taxon>Malvoideae</taxon>
        <taxon>Hibiscus</taxon>
    </lineage>
</organism>
<evidence type="ECO:0000256" key="2">
    <source>
        <dbReference type="ARBA" id="ARBA00022670"/>
    </source>
</evidence>
<dbReference type="SMART" id="SM00645">
    <property type="entry name" value="Pept_C1"/>
    <property type="match status" value="1"/>
</dbReference>
<keyword evidence="2 7" id="KW-0645">Protease</keyword>
<evidence type="ECO:0000259" key="6">
    <source>
        <dbReference type="SMART" id="SM00645"/>
    </source>
</evidence>
<reference evidence="7" key="1">
    <citation type="submission" date="2019-09" db="EMBL/GenBank/DDBJ databases">
        <title>Draft genome information of white flower Hibiscus syriacus.</title>
        <authorList>
            <person name="Kim Y.-M."/>
        </authorList>
    </citation>
    <scope>NUCLEOTIDE SEQUENCE [LARGE SCALE GENOMIC DNA]</scope>
    <source>
        <strain evidence="7">YM2019G1</strain>
    </source>
</reference>
<dbReference type="CDD" id="cd02248">
    <property type="entry name" value="Peptidase_C1A"/>
    <property type="match status" value="1"/>
</dbReference>
<dbReference type="Proteomes" id="UP000436088">
    <property type="component" value="Unassembled WGS sequence"/>
</dbReference>
<keyword evidence="5" id="KW-1015">Disulfide bond</keyword>
<evidence type="ECO:0000256" key="4">
    <source>
        <dbReference type="ARBA" id="ARBA00022807"/>
    </source>
</evidence>
<name>A0A6A3AJG8_HIBSY</name>
<evidence type="ECO:0000256" key="3">
    <source>
        <dbReference type="ARBA" id="ARBA00022801"/>
    </source>
</evidence>
<keyword evidence="8" id="KW-1185">Reference proteome</keyword>
<accession>A0A6A3AJG8</accession>
<protein>
    <submittedName>
        <fullName evidence="7">Germination-specific cysteine protease 1</fullName>
    </submittedName>
</protein>
<dbReference type="PROSITE" id="PS00639">
    <property type="entry name" value="THIOL_PROTEASE_HIS"/>
    <property type="match status" value="1"/>
</dbReference>
<dbReference type="InterPro" id="IPR038765">
    <property type="entry name" value="Papain-like_cys_pep_sf"/>
</dbReference>
<dbReference type="InterPro" id="IPR025661">
    <property type="entry name" value="Pept_asp_AS"/>
</dbReference>
<proteinExistence type="inferred from homology"/>
<dbReference type="PROSITE" id="PS00640">
    <property type="entry name" value="THIOL_PROTEASE_ASN"/>
    <property type="match status" value="1"/>
</dbReference>
<keyword evidence="4" id="KW-0788">Thiol protease</keyword>
<dbReference type="GO" id="GO:0008234">
    <property type="term" value="F:cysteine-type peptidase activity"/>
    <property type="evidence" value="ECO:0007669"/>
    <property type="project" value="UniProtKB-KW"/>
</dbReference>
<gene>
    <name evidence="7" type="ORF">F3Y22_tig00110462pilonHSYRG00007</name>
</gene>
<evidence type="ECO:0000256" key="1">
    <source>
        <dbReference type="ARBA" id="ARBA00008455"/>
    </source>
</evidence>
<dbReference type="EMBL" id="VEPZ02000996">
    <property type="protein sequence ID" value="KAE8703747.1"/>
    <property type="molecule type" value="Genomic_DNA"/>
</dbReference>
<dbReference type="SUPFAM" id="SSF54001">
    <property type="entry name" value="Cysteine proteinases"/>
    <property type="match status" value="1"/>
</dbReference>